<feature type="transmembrane region" description="Helical" evidence="8">
    <location>
        <begin position="491"/>
        <end position="511"/>
    </location>
</feature>
<name>A0A9Q9P7E8_9MICO</name>
<dbReference type="GO" id="GO:0005886">
    <property type="term" value="C:plasma membrane"/>
    <property type="evidence" value="ECO:0007669"/>
    <property type="project" value="UniProtKB-SubCell"/>
</dbReference>
<gene>
    <name evidence="9" type="ORF">OE229_13955</name>
</gene>
<feature type="transmembrane region" description="Helical" evidence="8">
    <location>
        <begin position="272"/>
        <end position="288"/>
    </location>
</feature>
<evidence type="ECO:0000256" key="2">
    <source>
        <dbReference type="ARBA" id="ARBA00022475"/>
    </source>
</evidence>
<dbReference type="KEGG" id="cpoi:OE229_13955"/>
<keyword evidence="2" id="KW-1003">Cell membrane</keyword>
<evidence type="ECO:0000256" key="8">
    <source>
        <dbReference type="SAM" id="Phobius"/>
    </source>
</evidence>
<evidence type="ECO:0000313" key="10">
    <source>
        <dbReference type="Proteomes" id="UP001062223"/>
    </source>
</evidence>
<dbReference type="PANTHER" id="PTHR33908:SF11">
    <property type="entry name" value="MEMBRANE PROTEIN"/>
    <property type="match status" value="1"/>
</dbReference>
<feature type="transmembrane region" description="Helical" evidence="8">
    <location>
        <begin position="201"/>
        <end position="219"/>
    </location>
</feature>
<dbReference type="EMBL" id="CP106879">
    <property type="protein sequence ID" value="UYC80223.1"/>
    <property type="molecule type" value="Genomic_DNA"/>
</dbReference>
<feature type="transmembrane region" description="Helical" evidence="8">
    <location>
        <begin position="143"/>
        <end position="164"/>
    </location>
</feature>
<keyword evidence="4" id="KW-0808">Transferase</keyword>
<sequence>MATDTAPAVSRPDVRPAVGRRERILVIALTVAFAAVLAVWAVVTTTYKAPDEPTHVDAVLHLAIGDGWPAPGAMHYLNAVHDTQISNMRQSTDANQTWGELLREFPGVHPTSIDQMSQHPATYYALAAGVLQLVHFEDLRWDLAVMVLRLFDALLVLPLPFLAWATVRRLTRSPRAALVGGAAVFALPEVASIGTSVTNDALMLPLAGALVYFVVRLLTGDLRVRTTIWIGLLLGAMLLVKGTALPAIPFVGIAVMAAGCTRATVWRNALRTLWTLGLAAVIGGWWWLRNILVYHDIQPDGMAGARPPMPFPAGTAASPEVFLRDYWNGVTRTFWGSVGGLTQFQLAQVLIDGLTVASLVGIVVWGFRRGPSLRPAIVLASFPVILITLHLQSGWGGYVRSTIVAGTQGRYYYPTLIALIALSALAWRRVSVTAVGATRLAVGMSIAAMAIALYGVVYALRAFGHDAAFWVDEFAVGRFDRYGMVPAGTNFTLVAVAAVALTVTAVLLVRFMRRPEVPA</sequence>
<dbReference type="AlphaFoldDB" id="A0A9Q9P7E8"/>
<keyword evidence="6 8" id="KW-1133">Transmembrane helix</keyword>
<keyword evidence="7 8" id="KW-0472">Membrane</keyword>
<dbReference type="Proteomes" id="UP001062223">
    <property type="component" value="Chromosome"/>
</dbReference>
<evidence type="ECO:0000256" key="3">
    <source>
        <dbReference type="ARBA" id="ARBA00022676"/>
    </source>
</evidence>
<evidence type="ECO:0000256" key="5">
    <source>
        <dbReference type="ARBA" id="ARBA00022692"/>
    </source>
</evidence>
<keyword evidence="5 8" id="KW-0812">Transmembrane</keyword>
<dbReference type="GO" id="GO:0009103">
    <property type="term" value="P:lipopolysaccharide biosynthetic process"/>
    <property type="evidence" value="ECO:0007669"/>
    <property type="project" value="UniProtKB-ARBA"/>
</dbReference>
<evidence type="ECO:0000256" key="6">
    <source>
        <dbReference type="ARBA" id="ARBA00022989"/>
    </source>
</evidence>
<feature type="transmembrane region" description="Helical" evidence="8">
    <location>
        <begin position="373"/>
        <end position="391"/>
    </location>
</feature>
<proteinExistence type="predicted"/>
<dbReference type="PANTHER" id="PTHR33908">
    <property type="entry name" value="MANNOSYLTRANSFERASE YKCB-RELATED"/>
    <property type="match status" value="1"/>
</dbReference>
<feature type="transmembrane region" description="Helical" evidence="8">
    <location>
        <begin position="24"/>
        <end position="43"/>
    </location>
</feature>
<accession>A0A9Q9P7E8</accession>
<organism evidence="9 10">
    <name type="scientific">Curtobacterium poinsettiae</name>
    <dbReference type="NCBI Taxonomy" id="159612"/>
    <lineage>
        <taxon>Bacteria</taxon>
        <taxon>Bacillati</taxon>
        <taxon>Actinomycetota</taxon>
        <taxon>Actinomycetes</taxon>
        <taxon>Micrococcales</taxon>
        <taxon>Microbacteriaceae</taxon>
        <taxon>Curtobacterium</taxon>
    </lineage>
</organism>
<evidence type="ECO:0000256" key="7">
    <source>
        <dbReference type="ARBA" id="ARBA00023136"/>
    </source>
</evidence>
<feature type="transmembrane region" description="Helical" evidence="8">
    <location>
        <begin position="411"/>
        <end position="428"/>
    </location>
</feature>
<evidence type="ECO:0000256" key="1">
    <source>
        <dbReference type="ARBA" id="ARBA00004651"/>
    </source>
</evidence>
<dbReference type="GO" id="GO:0016763">
    <property type="term" value="F:pentosyltransferase activity"/>
    <property type="evidence" value="ECO:0007669"/>
    <property type="project" value="TreeGrafter"/>
</dbReference>
<keyword evidence="3" id="KW-0328">Glycosyltransferase</keyword>
<reference evidence="9" key="1">
    <citation type="submission" date="2022-09" db="EMBL/GenBank/DDBJ databases">
        <title>Taxonomy of Curtobacterium flaccumfaciens.</title>
        <authorList>
            <person name="Osdaghi E."/>
            <person name="Taghavi S.M."/>
            <person name="Hamidizade M."/>
            <person name="Abachi H."/>
            <person name="Fazliarab A."/>
            <person name="Baeyen S."/>
            <person name="Portier P."/>
            <person name="Van Vaerenbergh J."/>
            <person name="Jacques M.-A."/>
        </authorList>
    </citation>
    <scope>NUCLEOTIDE SEQUENCE</scope>
    <source>
        <strain evidence="9">AGQB46</strain>
    </source>
</reference>
<feature type="transmembrane region" description="Helical" evidence="8">
    <location>
        <begin position="440"/>
        <end position="460"/>
    </location>
</feature>
<feature type="transmembrane region" description="Helical" evidence="8">
    <location>
        <begin position="346"/>
        <end position="366"/>
    </location>
</feature>
<comment type="subcellular location">
    <subcellularLocation>
        <location evidence="1">Cell membrane</location>
        <topology evidence="1">Multi-pass membrane protein</topology>
    </subcellularLocation>
</comment>
<dbReference type="InterPro" id="IPR050297">
    <property type="entry name" value="LipidA_mod_glycosyltrf_83"/>
</dbReference>
<evidence type="ECO:0000313" key="9">
    <source>
        <dbReference type="EMBL" id="UYC80223.1"/>
    </source>
</evidence>
<dbReference type="RefSeq" id="WP_262138535.1">
    <property type="nucleotide sequence ID" value="NZ_CP106879.1"/>
</dbReference>
<evidence type="ECO:0000256" key="4">
    <source>
        <dbReference type="ARBA" id="ARBA00022679"/>
    </source>
</evidence>
<protein>
    <submittedName>
        <fullName evidence="9">Glycosyltransferase family 39 protein</fullName>
    </submittedName>
</protein>